<dbReference type="Pfam" id="PF07568">
    <property type="entry name" value="HisKA_2"/>
    <property type="match status" value="1"/>
</dbReference>
<evidence type="ECO:0000313" key="10">
    <source>
        <dbReference type="Proteomes" id="UP000627292"/>
    </source>
</evidence>
<dbReference type="SMART" id="SM00387">
    <property type="entry name" value="HATPase_c"/>
    <property type="match status" value="1"/>
</dbReference>
<dbReference type="Gene3D" id="3.30.450.20">
    <property type="entry name" value="PAS domain"/>
    <property type="match status" value="1"/>
</dbReference>
<evidence type="ECO:0000256" key="7">
    <source>
        <dbReference type="ARBA" id="ARBA00022840"/>
    </source>
</evidence>
<dbReference type="InterPro" id="IPR036890">
    <property type="entry name" value="HATPase_C_sf"/>
</dbReference>
<dbReference type="GO" id="GO:0005524">
    <property type="term" value="F:ATP binding"/>
    <property type="evidence" value="ECO:0007669"/>
    <property type="project" value="UniProtKB-KW"/>
</dbReference>
<dbReference type="AlphaFoldDB" id="A0A917J2M2"/>
<feature type="domain" description="Histidine kinase" evidence="8">
    <location>
        <begin position="48"/>
        <end position="247"/>
    </location>
</feature>
<gene>
    <name evidence="9" type="ORF">GCM10011379_42430</name>
</gene>
<keyword evidence="3" id="KW-0597">Phosphoprotein</keyword>
<comment type="catalytic activity">
    <reaction evidence="1">
        <text>ATP + protein L-histidine = ADP + protein N-phospho-L-histidine.</text>
        <dbReference type="EC" id="2.7.13.3"/>
    </reaction>
</comment>
<keyword evidence="10" id="KW-1185">Reference proteome</keyword>
<sequence length="249" mass="28434">MFVVVVIYNRYRIKQRNHLLLQQKQEEINWQNGMLKKLLAEKEWLLQEIHHRVKNNLQVVISLLNTQSAYLENEDARSAIRNSQHRMHAMSLIHQKLYQSHNLSTINMQWYIHELVQYMQQSFPQKEHIAFRLAIATVEVDAVQAVPLGLLLNEAISNCMKYAFTGNQPGEVAISLQNTGSHNCQLQITDNGIGLPESFDPDNSCSLGMNLMRGLSEQLNGHFSVSSYNGVTIIVTFVLTSELPVAHIL</sequence>
<dbReference type="SUPFAM" id="SSF55874">
    <property type="entry name" value="ATPase domain of HSP90 chaperone/DNA topoisomerase II/histidine kinase"/>
    <property type="match status" value="1"/>
</dbReference>
<dbReference type="Gene3D" id="3.30.565.10">
    <property type="entry name" value="Histidine kinase-like ATPase, C-terminal domain"/>
    <property type="match status" value="1"/>
</dbReference>
<dbReference type="PANTHER" id="PTHR41523">
    <property type="entry name" value="TWO-COMPONENT SYSTEM SENSOR PROTEIN"/>
    <property type="match status" value="1"/>
</dbReference>
<evidence type="ECO:0000256" key="6">
    <source>
        <dbReference type="ARBA" id="ARBA00022777"/>
    </source>
</evidence>
<dbReference type="InterPro" id="IPR005467">
    <property type="entry name" value="His_kinase_dom"/>
</dbReference>
<keyword evidence="7" id="KW-0067">ATP-binding</keyword>
<dbReference type="PROSITE" id="PS50109">
    <property type="entry name" value="HIS_KIN"/>
    <property type="match status" value="1"/>
</dbReference>
<evidence type="ECO:0000259" key="8">
    <source>
        <dbReference type="PROSITE" id="PS50109"/>
    </source>
</evidence>
<evidence type="ECO:0000256" key="4">
    <source>
        <dbReference type="ARBA" id="ARBA00022679"/>
    </source>
</evidence>
<keyword evidence="6" id="KW-0418">Kinase</keyword>
<dbReference type="InterPro" id="IPR003594">
    <property type="entry name" value="HATPase_dom"/>
</dbReference>
<dbReference type="GO" id="GO:0004673">
    <property type="term" value="F:protein histidine kinase activity"/>
    <property type="evidence" value="ECO:0007669"/>
    <property type="project" value="UniProtKB-EC"/>
</dbReference>
<organism evidence="9 10">
    <name type="scientific">Filimonas zeae</name>
    <dbReference type="NCBI Taxonomy" id="1737353"/>
    <lineage>
        <taxon>Bacteria</taxon>
        <taxon>Pseudomonadati</taxon>
        <taxon>Bacteroidota</taxon>
        <taxon>Chitinophagia</taxon>
        <taxon>Chitinophagales</taxon>
        <taxon>Chitinophagaceae</taxon>
        <taxon>Filimonas</taxon>
    </lineage>
</organism>
<keyword evidence="5" id="KW-0547">Nucleotide-binding</keyword>
<dbReference type="Proteomes" id="UP000627292">
    <property type="component" value="Unassembled WGS sequence"/>
</dbReference>
<comment type="caution">
    <text evidence="9">The sequence shown here is derived from an EMBL/GenBank/DDBJ whole genome shotgun (WGS) entry which is preliminary data.</text>
</comment>
<evidence type="ECO:0000256" key="2">
    <source>
        <dbReference type="ARBA" id="ARBA00012438"/>
    </source>
</evidence>
<reference evidence="9" key="2">
    <citation type="submission" date="2020-09" db="EMBL/GenBank/DDBJ databases">
        <authorList>
            <person name="Sun Q."/>
            <person name="Zhou Y."/>
        </authorList>
    </citation>
    <scope>NUCLEOTIDE SEQUENCE</scope>
    <source>
        <strain evidence="9">CGMCC 1.15290</strain>
    </source>
</reference>
<name>A0A917J2M2_9BACT</name>
<evidence type="ECO:0000256" key="1">
    <source>
        <dbReference type="ARBA" id="ARBA00000085"/>
    </source>
</evidence>
<evidence type="ECO:0000256" key="3">
    <source>
        <dbReference type="ARBA" id="ARBA00022553"/>
    </source>
</evidence>
<evidence type="ECO:0000313" key="9">
    <source>
        <dbReference type="EMBL" id="GGH76896.1"/>
    </source>
</evidence>
<dbReference type="PANTHER" id="PTHR41523:SF8">
    <property type="entry name" value="ETHYLENE RESPONSE SENSOR PROTEIN"/>
    <property type="match status" value="1"/>
</dbReference>
<dbReference type="Pfam" id="PF02518">
    <property type="entry name" value="HATPase_c"/>
    <property type="match status" value="1"/>
</dbReference>
<protein>
    <recommendedName>
        <fullName evidence="2">histidine kinase</fullName>
        <ecNumber evidence="2">2.7.13.3</ecNumber>
    </recommendedName>
</protein>
<dbReference type="EMBL" id="BMIB01000004">
    <property type="protein sequence ID" value="GGH76896.1"/>
    <property type="molecule type" value="Genomic_DNA"/>
</dbReference>
<dbReference type="EC" id="2.7.13.3" evidence="2"/>
<proteinExistence type="predicted"/>
<reference evidence="9" key="1">
    <citation type="journal article" date="2014" name="Int. J. Syst. Evol. Microbiol.">
        <title>Complete genome sequence of Corynebacterium casei LMG S-19264T (=DSM 44701T), isolated from a smear-ripened cheese.</title>
        <authorList>
            <consortium name="US DOE Joint Genome Institute (JGI-PGF)"/>
            <person name="Walter F."/>
            <person name="Albersmeier A."/>
            <person name="Kalinowski J."/>
            <person name="Ruckert C."/>
        </authorList>
    </citation>
    <scope>NUCLEOTIDE SEQUENCE</scope>
    <source>
        <strain evidence="9">CGMCC 1.15290</strain>
    </source>
</reference>
<keyword evidence="4" id="KW-0808">Transferase</keyword>
<evidence type="ECO:0000256" key="5">
    <source>
        <dbReference type="ARBA" id="ARBA00022741"/>
    </source>
</evidence>
<accession>A0A917J2M2</accession>
<dbReference type="InterPro" id="IPR011495">
    <property type="entry name" value="Sig_transdc_His_kin_sub2_dim/P"/>
</dbReference>